<dbReference type="SUPFAM" id="SSF48452">
    <property type="entry name" value="TPR-like"/>
    <property type="match status" value="1"/>
</dbReference>
<dbReference type="EMBL" id="MFDD01000009">
    <property type="protein sequence ID" value="OGE40475.1"/>
    <property type="molecule type" value="Genomic_DNA"/>
</dbReference>
<dbReference type="PROSITE" id="PS50005">
    <property type="entry name" value="TPR"/>
    <property type="match status" value="1"/>
</dbReference>
<keyword evidence="2 3" id="KW-0802">TPR repeat</keyword>
<dbReference type="AlphaFoldDB" id="A0A1F5KI40"/>
<dbReference type="Proteomes" id="UP000177328">
    <property type="component" value="Unassembled WGS sequence"/>
</dbReference>
<evidence type="ECO:0000256" key="2">
    <source>
        <dbReference type="ARBA" id="ARBA00022803"/>
    </source>
</evidence>
<evidence type="ECO:0000256" key="3">
    <source>
        <dbReference type="PROSITE-ProRule" id="PRU00339"/>
    </source>
</evidence>
<evidence type="ECO:0000313" key="5">
    <source>
        <dbReference type="Proteomes" id="UP000177328"/>
    </source>
</evidence>
<accession>A0A1F5KI40</accession>
<proteinExistence type="predicted"/>
<dbReference type="SMART" id="SM00028">
    <property type="entry name" value="TPR"/>
    <property type="match status" value="2"/>
</dbReference>
<keyword evidence="1" id="KW-0677">Repeat</keyword>
<name>A0A1F5KI40_9BACT</name>
<reference evidence="4 5" key="1">
    <citation type="journal article" date="2016" name="Nat. Commun.">
        <title>Thousands of microbial genomes shed light on interconnected biogeochemical processes in an aquifer system.</title>
        <authorList>
            <person name="Anantharaman K."/>
            <person name="Brown C.T."/>
            <person name="Hug L.A."/>
            <person name="Sharon I."/>
            <person name="Castelle C.J."/>
            <person name="Probst A.J."/>
            <person name="Thomas B.C."/>
            <person name="Singh A."/>
            <person name="Wilkins M.J."/>
            <person name="Karaoz U."/>
            <person name="Brodie E.L."/>
            <person name="Williams K.H."/>
            <person name="Hubbard S.S."/>
            <person name="Banfield J.F."/>
        </authorList>
    </citation>
    <scope>NUCLEOTIDE SEQUENCE [LARGE SCALE GENOMIC DNA]</scope>
</reference>
<sequence>MEDSATIAALNRRAIDAALNCNWTEAIEINEQIIVDDPENIPCLNRMAKAYTELGKYSRAKKIYQEVLKLDPYNPIASKNLKRIAPFKLDENPHNGNETKQKLSVSSFLQEPGVTKIVSLVKVAEPHKLSALSTGMKVTILPKSRGITITDLDGAYLGVLPDDIAHLLLKFISGGNKYEAIVKSVKSNGLTVLLRETFRSRRFKNQPSFLEDSHYASYPSDHLSLGADMMMDDSPNESDETDS</sequence>
<organism evidence="4 5">
    <name type="scientific">Candidatus Daviesbacteria bacterium RIFCSPHIGHO2_02_FULL_43_12</name>
    <dbReference type="NCBI Taxonomy" id="1797776"/>
    <lineage>
        <taxon>Bacteria</taxon>
        <taxon>Candidatus Daviesiibacteriota</taxon>
    </lineage>
</organism>
<gene>
    <name evidence="4" type="ORF">A3D25_00225</name>
</gene>
<protein>
    <submittedName>
        <fullName evidence="4">Uncharacterized protein</fullName>
    </submittedName>
</protein>
<comment type="caution">
    <text evidence="4">The sequence shown here is derived from an EMBL/GenBank/DDBJ whole genome shotgun (WGS) entry which is preliminary data.</text>
</comment>
<dbReference type="Pfam" id="PF07719">
    <property type="entry name" value="TPR_2"/>
    <property type="match status" value="1"/>
</dbReference>
<evidence type="ECO:0000313" key="4">
    <source>
        <dbReference type="EMBL" id="OGE40475.1"/>
    </source>
</evidence>
<dbReference type="Gene3D" id="1.25.40.10">
    <property type="entry name" value="Tetratricopeptide repeat domain"/>
    <property type="match status" value="1"/>
</dbReference>
<dbReference type="InterPro" id="IPR011990">
    <property type="entry name" value="TPR-like_helical_dom_sf"/>
</dbReference>
<dbReference type="InterPro" id="IPR013105">
    <property type="entry name" value="TPR_2"/>
</dbReference>
<evidence type="ECO:0000256" key="1">
    <source>
        <dbReference type="ARBA" id="ARBA00022737"/>
    </source>
</evidence>
<feature type="repeat" description="TPR" evidence="3">
    <location>
        <begin position="41"/>
        <end position="74"/>
    </location>
</feature>
<dbReference type="InterPro" id="IPR019734">
    <property type="entry name" value="TPR_rpt"/>
</dbReference>